<dbReference type="Gene3D" id="3.40.50.1820">
    <property type="entry name" value="alpha/beta hydrolase"/>
    <property type="match status" value="1"/>
</dbReference>
<feature type="domain" description="Carrier" evidence="5">
    <location>
        <begin position="1336"/>
        <end position="1411"/>
    </location>
</feature>
<dbReference type="FunFam" id="3.40.50.12780:FF:000012">
    <property type="entry name" value="Non-ribosomal peptide synthetase"/>
    <property type="match status" value="1"/>
</dbReference>
<dbReference type="InterPro" id="IPR042099">
    <property type="entry name" value="ANL_N_sf"/>
</dbReference>
<dbReference type="InterPro" id="IPR020845">
    <property type="entry name" value="AMP-binding_CS"/>
</dbReference>
<dbReference type="InterPro" id="IPR020806">
    <property type="entry name" value="PKS_PP-bd"/>
</dbReference>
<dbReference type="SMART" id="SM00823">
    <property type="entry name" value="PKS_PP"/>
    <property type="match status" value="1"/>
</dbReference>
<dbReference type="Pfam" id="PF00501">
    <property type="entry name" value="AMP-binding"/>
    <property type="match status" value="1"/>
</dbReference>
<dbReference type="FunFam" id="2.30.38.10:FF:000001">
    <property type="entry name" value="Non-ribosomal peptide synthetase PvdI"/>
    <property type="match status" value="1"/>
</dbReference>
<dbReference type="SUPFAM" id="SSF52777">
    <property type="entry name" value="CoA-dependent acyltransferases"/>
    <property type="match status" value="2"/>
</dbReference>
<dbReference type="Pfam" id="PF00550">
    <property type="entry name" value="PP-binding"/>
    <property type="match status" value="1"/>
</dbReference>
<dbReference type="SUPFAM" id="SSF53335">
    <property type="entry name" value="S-adenosyl-L-methionine-dependent methyltransferases"/>
    <property type="match status" value="1"/>
</dbReference>
<organism evidence="6">
    <name type="scientific">Streptomyces sp. MK498-98F14</name>
    <dbReference type="NCBI Taxonomy" id="1414447"/>
    <lineage>
        <taxon>Bacteria</taxon>
        <taxon>Bacillati</taxon>
        <taxon>Actinomycetota</taxon>
        <taxon>Actinomycetes</taxon>
        <taxon>Kitasatosporales</taxon>
        <taxon>Streptomycetaceae</taxon>
        <taxon>Streptomyces</taxon>
    </lineage>
</organism>
<keyword evidence="2" id="KW-0596">Phosphopantetheine</keyword>
<dbReference type="Pfam" id="PF08242">
    <property type="entry name" value="Methyltransf_12"/>
    <property type="match status" value="1"/>
</dbReference>
<dbReference type="Pfam" id="PF13193">
    <property type="entry name" value="AMP-binding_C"/>
    <property type="match status" value="1"/>
</dbReference>
<dbReference type="PROSITE" id="PS00455">
    <property type="entry name" value="AMP_BINDING"/>
    <property type="match status" value="1"/>
</dbReference>
<dbReference type="CDD" id="cd02440">
    <property type="entry name" value="AdoMet_MTases"/>
    <property type="match status" value="1"/>
</dbReference>
<dbReference type="InterPro" id="IPR013217">
    <property type="entry name" value="Methyltransf_12"/>
</dbReference>
<dbReference type="GO" id="GO:0031177">
    <property type="term" value="F:phosphopantetheine binding"/>
    <property type="evidence" value="ECO:0007669"/>
    <property type="project" value="InterPro"/>
</dbReference>
<evidence type="ECO:0000256" key="1">
    <source>
        <dbReference type="ARBA" id="ARBA00001957"/>
    </source>
</evidence>
<dbReference type="InterPro" id="IPR029058">
    <property type="entry name" value="AB_hydrolase_fold"/>
</dbReference>
<dbReference type="InterPro" id="IPR009081">
    <property type="entry name" value="PP-bd_ACP"/>
</dbReference>
<dbReference type="PANTHER" id="PTHR45527">
    <property type="entry name" value="NONRIBOSOMAL PEPTIDE SYNTHETASE"/>
    <property type="match status" value="1"/>
</dbReference>
<dbReference type="InterPro" id="IPR045851">
    <property type="entry name" value="AMP-bd_C_sf"/>
</dbReference>
<dbReference type="GO" id="GO:0009403">
    <property type="term" value="P:toxin biosynthetic process"/>
    <property type="evidence" value="ECO:0007669"/>
    <property type="project" value="UniProtKB-ARBA"/>
</dbReference>
<sequence>MIPLSFAQRRMWLTHQLEGGAETYNISPALRLTGALDQDALVAAIRDVVDRHEILRTTYIPDDDGEPHPRILPSAQASVPVPVVEVAPEDLAGAVDGFIAHRFDLAAELPFRATLFRCSPEEHVLVLLVHHIASDGASGAPMARDLATAYTARREGREPGWAPLPVQYKDYAMWQRELLGDLADPGSLITAQAEYWRAELAEVPQPLNLPLDRPRPAKRNSQGDVVDLVVEPKVAAEVQRLADERGMTTAMVLQAALGVLLSKLGGGEDVTIGGPIAGRTDEALADLVGFFVNTQVLRVDLSGDPSFTDLLARVREKALTAYEHQDVPFETLVELINPDRSTAYQPLFQVMLAWQNFERQDFELPGLKVEFEQYLTQTSVADLILFFGTDDSGALRGDLQYATQLFDRETAEAIAARFARVLEQLVADPQAPVGAVDVLSEDERDRLLRGFNDTAHPVVEDTLPGAFEARVARDPDRVALIGGQETLTYRELDLRANRLAHWLVEQGAGAEQLVAVRIPRSVDLVVAIYAVLKAGAAYLPIDTELPEDRVRHMLDSAKPLLVLDEDLPDVSAYPSTTPERVLSPDNAAYVIYTSGSTGGPKGVQVTHRSIMNRLAWGLAHFEDTPKDRVLLSSSASFDASMPELFALLQIGGATVIARPDGPRDPAYLAEVIQRERVTSAFFVPSLLAAFIAEPAAKQCVSLRRLEVAAEAFPPEVANKTVGLLPDCAVYNLYGPTEATVEVTAWQHVPGLDRVPIGAPIWNTRVYILDAALRPVPPGVAGEFYLAGAGLARGYLGQTALTANRFVACPFGAPGERMYRTGDLVRLDKDGQVEYLGRSDFQVKVRGFRIELGEIEQVLAGHSGVAQAAVVVRDDQKGDRRLVAYVVPDPDAVPADADAHVDEWRRVADAGYAESADEAWGEDFRLWRSAYDGEPIPAEQMREWRDAAVAQALRFAPRRVLEIGVGSGLLLAKVVGEVEEYWGTDVSATVVDRVRAQVEQAGCADRVRLSVQAADDVTGLPRAGFDTVVLNSVAQYFPGVDYLDRVLGRAMELLAPGGRLIVGDVRNATTLRLLLTAVERAAQPQDSREEVRASVERALLAERELVVAPEWFAEWAAERAVGVDIRLKPGRAHNELTRHRYEVVLHKEPTDLLDLAGVPAVPWGREVSDLAGLAAVLDRAGDTPVRVTGIPNARLVAEATAATSTGVLGKAGPSRGPLDPEDLAAWARQRGRDAVLTWSGQAAHGFDAILLPEQRAVSGGFVPGAVAGRTRANSPALAKAIEPLLAELPEYLRERLPDYMVPAVMVPLSEFPLTAGGKLDRRALPAERTSTAARGGEPRNSHEEKLCSFFAELLGLDRVGIDDNFFVLGGHSLLATRLSARIRKHFGVDMPLRTIIQYPTVAELGALVLVGGIPDEHVDAFDVVLPLNRDPGTGKPPVWFFHGGGGLGWAFFTFAPYLDRPAYSLQSRGSNGTEPVAGSIQEMVDDYIAQILKIQPEGPYHLIGWSFGGPISHAVADALDRRGHEIAFVAVLDSQPSNSLPGNGFREVANRGPVMYRADIEEVFGQFMNTANMDSFLENMSRVGANNLATMGAFESPVYRGDLLYFNAKLDKDEGVSYGPDWRPHVLGAIESYDLDATHHDLHMPKPAAQIMSVIVRKLAELE</sequence>
<dbReference type="EMBL" id="KF386858">
    <property type="protein sequence ID" value="AGZ15460.1"/>
    <property type="molecule type" value="Genomic_DNA"/>
</dbReference>
<evidence type="ECO:0000256" key="2">
    <source>
        <dbReference type="ARBA" id="ARBA00022450"/>
    </source>
</evidence>
<dbReference type="SUPFAM" id="SSF53474">
    <property type="entry name" value="alpha/beta-Hydrolases"/>
    <property type="match status" value="1"/>
</dbReference>
<reference evidence="6" key="2">
    <citation type="journal article" date="2014" name="BMC Microbiol.">
        <title>Identification and characterization of the biosynthetic gene cluster of polyoxypeptin A, a potent apoptosis inducer.</title>
        <authorList>
            <person name="Du Y."/>
            <person name="Wang Y."/>
            <person name="Huang T."/>
            <person name="Tao M."/>
            <person name="Deng Z."/>
            <person name="Lin S."/>
        </authorList>
    </citation>
    <scope>NUCLEOTIDE SEQUENCE</scope>
    <source>
        <strain evidence="6">MK498-98F14</strain>
    </source>
</reference>
<dbReference type="GO" id="GO:0005829">
    <property type="term" value="C:cytosol"/>
    <property type="evidence" value="ECO:0007669"/>
    <property type="project" value="TreeGrafter"/>
</dbReference>
<dbReference type="Gene3D" id="3.30.559.30">
    <property type="entry name" value="Nonribosomal peptide synthetase, condensation domain"/>
    <property type="match status" value="1"/>
</dbReference>
<name>X2CU71_9ACTN</name>
<dbReference type="CDD" id="cd05930">
    <property type="entry name" value="A_NRPS"/>
    <property type="match status" value="1"/>
</dbReference>
<dbReference type="InterPro" id="IPR025110">
    <property type="entry name" value="AMP-bd_C"/>
</dbReference>
<dbReference type="InterPro" id="IPR001031">
    <property type="entry name" value="Thioesterase"/>
</dbReference>
<dbReference type="Pfam" id="PF00975">
    <property type="entry name" value="Thioesterase"/>
    <property type="match status" value="1"/>
</dbReference>
<reference evidence="6" key="1">
    <citation type="submission" date="2013-07" db="EMBL/GenBank/DDBJ databases">
        <authorList>
            <person name="Du Y.H."/>
            <person name="Wang Y.M."/>
            <person name="Tao M.F."/>
            <person name="Deng Z.X."/>
            <person name="Lin S.J."/>
        </authorList>
    </citation>
    <scope>NUCLEOTIDE SEQUENCE</scope>
    <source>
        <strain evidence="6">MK498-98F14</strain>
    </source>
</reference>
<evidence type="ECO:0000313" key="6">
    <source>
        <dbReference type="EMBL" id="AGZ15460.1"/>
    </source>
</evidence>
<dbReference type="GO" id="GO:0017000">
    <property type="term" value="P:antibiotic biosynthetic process"/>
    <property type="evidence" value="ECO:0007669"/>
    <property type="project" value="UniProtKB-ARBA"/>
</dbReference>
<dbReference type="SUPFAM" id="SSF56801">
    <property type="entry name" value="Acetyl-CoA synthetase-like"/>
    <property type="match status" value="1"/>
</dbReference>
<dbReference type="InterPro" id="IPR010071">
    <property type="entry name" value="AA_adenyl_dom"/>
</dbReference>
<dbReference type="InterPro" id="IPR023213">
    <property type="entry name" value="CAT-like_dom_sf"/>
</dbReference>
<dbReference type="GO" id="GO:0003824">
    <property type="term" value="F:catalytic activity"/>
    <property type="evidence" value="ECO:0007669"/>
    <property type="project" value="InterPro"/>
</dbReference>
<dbReference type="SUPFAM" id="SSF47336">
    <property type="entry name" value="ACP-like"/>
    <property type="match status" value="1"/>
</dbReference>
<protein>
    <submittedName>
        <fullName evidence="6">Putative non-ribosomal peptide synthetase</fullName>
    </submittedName>
</protein>
<dbReference type="Gene3D" id="3.40.50.12780">
    <property type="entry name" value="N-terminal domain of ligase-like"/>
    <property type="match status" value="1"/>
</dbReference>
<dbReference type="Gene3D" id="3.40.50.150">
    <property type="entry name" value="Vaccinia Virus protein VP39"/>
    <property type="match status" value="1"/>
</dbReference>
<dbReference type="GO" id="GO:0043041">
    <property type="term" value="P:amino acid activation for nonribosomal peptide biosynthetic process"/>
    <property type="evidence" value="ECO:0007669"/>
    <property type="project" value="TreeGrafter"/>
</dbReference>
<evidence type="ECO:0000256" key="4">
    <source>
        <dbReference type="ARBA" id="ARBA00022737"/>
    </source>
</evidence>
<dbReference type="PANTHER" id="PTHR45527:SF1">
    <property type="entry name" value="FATTY ACID SYNTHASE"/>
    <property type="match status" value="1"/>
</dbReference>
<proteinExistence type="predicted"/>
<comment type="cofactor">
    <cofactor evidence="1">
        <name>pantetheine 4'-phosphate</name>
        <dbReference type="ChEBI" id="CHEBI:47942"/>
    </cofactor>
</comment>
<dbReference type="Pfam" id="PF00668">
    <property type="entry name" value="Condensation"/>
    <property type="match status" value="1"/>
</dbReference>
<keyword evidence="3" id="KW-0597">Phosphoprotein</keyword>
<evidence type="ECO:0000259" key="5">
    <source>
        <dbReference type="PROSITE" id="PS50075"/>
    </source>
</evidence>
<dbReference type="PROSITE" id="PS50075">
    <property type="entry name" value="CARRIER"/>
    <property type="match status" value="1"/>
</dbReference>
<dbReference type="FunFam" id="1.10.1200.10:FF:000005">
    <property type="entry name" value="Nonribosomal peptide synthetase 1"/>
    <property type="match status" value="1"/>
</dbReference>
<evidence type="ECO:0000256" key="3">
    <source>
        <dbReference type="ARBA" id="ARBA00022553"/>
    </source>
</evidence>
<dbReference type="InterPro" id="IPR000873">
    <property type="entry name" value="AMP-dep_synth/lig_dom"/>
</dbReference>
<dbReference type="Gene3D" id="3.30.559.10">
    <property type="entry name" value="Chloramphenicol acetyltransferase-like domain"/>
    <property type="match status" value="1"/>
</dbReference>
<dbReference type="GO" id="GO:0008610">
    <property type="term" value="P:lipid biosynthetic process"/>
    <property type="evidence" value="ECO:0007669"/>
    <property type="project" value="UniProtKB-ARBA"/>
</dbReference>
<dbReference type="InterPro" id="IPR001242">
    <property type="entry name" value="Condensation_dom"/>
</dbReference>
<dbReference type="Gene3D" id="3.30.300.30">
    <property type="match status" value="2"/>
</dbReference>
<dbReference type="NCBIfam" id="TIGR01733">
    <property type="entry name" value="AA-adenyl-dom"/>
    <property type="match status" value="1"/>
</dbReference>
<dbReference type="InterPro" id="IPR036736">
    <property type="entry name" value="ACP-like_sf"/>
</dbReference>
<dbReference type="InterPro" id="IPR029063">
    <property type="entry name" value="SAM-dependent_MTases_sf"/>
</dbReference>
<keyword evidence="4" id="KW-0677">Repeat</keyword>
<dbReference type="CDD" id="cd19540">
    <property type="entry name" value="LCL_NRPS-like"/>
    <property type="match status" value="1"/>
</dbReference>
<accession>X2CU71</accession>